<dbReference type="GO" id="GO:0005929">
    <property type="term" value="C:cilium"/>
    <property type="evidence" value="ECO:0007669"/>
    <property type="project" value="TreeGrafter"/>
</dbReference>
<dbReference type="GO" id="GO:0032839">
    <property type="term" value="C:dendrite cytoplasm"/>
    <property type="evidence" value="ECO:0007669"/>
    <property type="project" value="GOC"/>
</dbReference>
<feature type="domain" description="Kinesin motor" evidence="8">
    <location>
        <begin position="129"/>
        <end position="257"/>
    </location>
</feature>
<keyword evidence="4" id="KW-0067">ATP-binding</keyword>
<dbReference type="GO" id="GO:0005871">
    <property type="term" value="C:kinesin complex"/>
    <property type="evidence" value="ECO:0007669"/>
    <property type="project" value="TreeGrafter"/>
</dbReference>
<dbReference type="PANTHER" id="PTHR24115:SF576">
    <property type="entry name" value="KINESIN-LIKE PROTEIN KIF17"/>
    <property type="match status" value="1"/>
</dbReference>
<dbReference type="GO" id="GO:0008017">
    <property type="term" value="F:microtubule binding"/>
    <property type="evidence" value="ECO:0007669"/>
    <property type="project" value="InterPro"/>
</dbReference>
<keyword evidence="3" id="KW-0547">Nucleotide-binding</keyword>
<feature type="region of interest" description="Disordered" evidence="7">
    <location>
        <begin position="205"/>
        <end position="257"/>
    </location>
</feature>
<feature type="compositionally biased region" description="Basic and acidic residues" evidence="7">
    <location>
        <begin position="229"/>
        <end position="245"/>
    </location>
</feature>
<dbReference type="GO" id="GO:0005874">
    <property type="term" value="C:microtubule"/>
    <property type="evidence" value="ECO:0007669"/>
    <property type="project" value="TreeGrafter"/>
</dbReference>
<organism evidence="9 10">
    <name type="scientific">Marmota monax</name>
    <name type="common">Woodchuck</name>
    <dbReference type="NCBI Taxonomy" id="9995"/>
    <lineage>
        <taxon>Eukaryota</taxon>
        <taxon>Metazoa</taxon>
        <taxon>Chordata</taxon>
        <taxon>Craniata</taxon>
        <taxon>Vertebrata</taxon>
        <taxon>Euteleostomi</taxon>
        <taxon>Mammalia</taxon>
        <taxon>Eutheria</taxon>
        <taxon>Euarchontoglires</taxon>
        <taxon>Glires</taxon>
        <taxon>Rodentia</taxon>
        <taxon>Sciuromorpha</taxon>
        <taxon>Sciuridae</taxon>
        <taxon>Xerinae</taxon>
        <taxon>Marmotini</taxon>
        <taxon>Marmota</taxon>
    </lineage>
</organism>
<evidence type="ECO:0000256" key="5">
    <source>
        <dbReference type="ARBA" id="ARBA00023212"/>
    </source>
</evidence>
<evidence type="ECO:0000256" key="3">
    <source>
        <dbReference type="ARBA" id="ARBA00022741"/>
    </source>
</evidence>
<dbReference type="GO" id="GO:0008574">
    <property type="term" value="F:plus-end-directed microtubule motor activity"/>
    <property type="evidence" value="ECO:0007669"/>
    <property type="project" value="TreeGrafter"/>
</dbReference>
<evidence type="ECO:0000313" key="10">
    <source>
        <dbReference type="Proteomes" id="UP000335636"/>
    </source>
</evidence>
<keyword evidence="5" id="KW-0206">Cytoskeleton</keyword>
<dbReference type="GO" id="GO:0005815">
    <property type="term" value="C:microtubule organizing center"/>
    <property type="evidence" value="ECO:0007669"/>
    <property type="project" value="TreeGrafter"/>
</dbReference>
<dbReference type="GO" id="GO:0016887">
    <property type="term" value="F:ATP hydrolysis activity"/>
    <property type="evidence" value="ECO:0007669"/>
    <property type="project" value="TreeGrafter"/>
</dbReference>
<dbReference type="PROSITE" id="PS50067">
    <property type="entry name" value="KINESIN_MOTOR_2"/>
    <property type="match status" value="1"/>
</dbReference>
<name>A0A5E4A0Q6_MARMO</name>
<dbReference type="AlphaFoldDB" id="A0A5E4A0Q6"/>
<evidence type="ECO:0000256" key="6">
    <source>
        <dbReference type="PROSITE-ProRule" id="PRU00283"/>
    </source>
</evidence>
<comment type="subcellular location">
    <subcellularLocation>
        <location evidence="1">Cytoplasm</location>
        <location evidence="1">Cytoskeleton</location>
    </subcellularLocation>
</comment>
<keyword evidence="2" id="KW-0963">Cytoplasm</keyword>
<dbReference type="InterPro" id="IPR036961">
    <property type="entry name" value="Kinesin_motor_dom_sf"/>
</dbReference>
<dbReference type="EMBL" id="CABDUW010000001">
    <property type="protein sequence ID" value="VTJ50760.1"/>
    <property type="molecule type" value="Genomic_DNA"/>
</dbReference>
<proteinExistence type="inferred from homology"/>
<evidence type="ECO:0000256" key="1">
    <source>
        <dbReference type="ARBA" id="ARBA00004245"/>
    </source>
</evidence>
<dbReference type="SUPFAM" id="SSF52540">
    <property type="entry name" value="P-loop containing nucleoside triphosphate hydrolases"/>
    <property type="match status" value="1"/>
</dbReference>
<keyword evidence="10" id="KW-1185">Reference proteome</keyword>
<dbReference type="GO" id="GO:0005524">
    <property type="term" value="F:ATP binding"/>
    <property type="evidence" value="ECO:0007669"/>
    <property type="project" value="UniProtKB-KW"/>
</dbReference>
<evidence type="ECO:0000259" key="8">
    <source>
        <dbReference type="PROSITE" id="PS50067"/>
    </source>
</evidence>
<evidence type="ECO:0000256" key="4">
    <source>
        <dbReference type="ARBA" id="ARBA00022840"/>
    </source>
</evidence>
<dbReference type="InterPro" id="IPR027417">
    <property type="entry name" value="P-loop_NTPase"/>
</dbReference>
<dbReference type="Proteomes" id="UP000335636">
    <property type="component" value="Unassembled WGS sequence"/>
</dbReference>
<dbReference type="PANTHER" id="PTHR24115">
    <property type="entry name" value="KINESIN-RELATED"/>
    <property type="match status" value="1"/>
</dbReference>
<dbReference type="GO" id="GO:0030030">
    <property type="term" value="P:cell projection organization"/>
    <property type="evidence" value="ECO:0007669"/>
    <property type="project" value="TreeGrafter"/>
</dbReference>
<dbReference type="InterPro" id="IPR027640">
    <property type="entry name" value="Kinesin-like_fam"/>
</dbReference>
<comment type="caution">
    <text evidence="9">The sequence shown here is derived from an EMBL/GenBank/DDBJ whole genome shotgun (WGS) entry which is preliminary data.</text>
</comment>
<evidence type="ECO:0000256" key="7">
    <source>
        <dbReference type="SAM" id="MobiDB-lite"/>
    </source>
</evidence>
<accession>A0A5E4A0Q6</accession>
<dbReference type="Gene3D" id="3.40.850.10">
    <property type="entry name" value="Kinesin motor domain"/>
    <property type="match status" value="1"/>
</dbReference>
<gene>
    <name evidence="9" type="ORF">MONAX_5E018062</name>
</gene>
<comment type="similarity">
    <text evidence="6">Belongs to the TRAFAC class myosin-kinesin ATPase superfamily. Kinesin family.</text>
</comment>
<sequence>MHWPIDVPWRLPEQGGRMCRGRSSREDAPGGITAWLPADRAGSSQIATWSLLLQLGWAGLILGGSGMRCKWPFTCHLQGPGDIPVALEELQRGNQEPHGQIGDQSEPSGFLGISDPNLGGRRLWPDLFLLPQLKEHPEKGVYVKGLSLHTVHSVAQCERIMETGWKNRSVGYTLMNKDSSRSHSIFTISIEIYAVGMWRGGGREADHLSQVPAPAGPSTSLRSPPAPRETGKRCPDPDPDPDRGEQPVPPAGPLLPG</sequence>
<evidence type="ECO:0000256" key="2">
    <source>
        <dbReference type="ARBA" id="ARBA00022490"/>
    </source>
</evidence>
<comment type="caution">
    <text evidence="6">Lacks conserved residue(s) required for the propagation of feature annotation.</text>
</comment>
<dbReference type="Pfam" id="PF00225">
    <property type="entry name" value="Kinesin"/>
    <property type="match status" value="1"/>
</dbReference>
<protein>
    <recommendedName>
        <fullName evidence="8">Kinesin motor domain-containing protein</fullName>
    </recommendedName>
</protein>
<evidence type="ECO:0000313" key="9">
    <source>
        <dbReference type="EMBL" id="VTJ50760.1"/>
    </source>
</evidence>
<feature type="compositionally biased region" description="Pro residues" evidence="7">
    <location>
        <begin position="247"/>
        <end position="257"/>
    </location>
</feature>
<reference evidence="9" key="1">
    <citation type="submission" date="2019-04" db="EMBL/GenBank/DDBJ databases">
        <authorList>
            <person name="Alioto T."/>
            <person name="Alioto T."/>
        </authorList>
    </citation>
    <scope>NUCLEOTIDE SEQUENCE [LARGE SCALE GENOMIC DNA]</scope>
</reference>
<dbReference type="GO" id="GO:0098971">
    <property type="term" value="P:anterograde dendritic transport of neurotransmitter receptor complex"/>
    <property type="evidence" value="ECO:0007669"/>
    <property type="project" value="TreeGrafter"/>
</dbReference>
<dbReference type="InterPro" id="IPR001752">
    <property type="entry name" value="Kinesin_motor_dom"/>
</dbReference>